<name>A0A1I6DVA2_9RHOB</name>
<keyword evidence="2" id="KW-0255">Endonuclease</keyword>
<keyword evidence="2" id="KW-0378">Hydrolase</keyword>
<dbReference type="GO" id="GO:0006506">
    <property type="term" value="P:GPI anchor biosynthetic process"/>
    <property type="evidence" value="ECO:0007669"/>
    <property type="project" value="TreeGrafter"/>
</dbReference>
<dbReference type="GO" id="GO:0004527">
    <property type="term" value="F:exonuclease activity"/>
    <property type="evidence" value="ECO:0007669"/>
    <property type="project" value="UniProtKB-KW"/>
</dbReference>
<evidence type="ECO:0000313" key="3">
    <source>
        <dbReference type="Proteomes" id="UP000199302"/>
    </source>
</evidence>
<keyword evidence="3" id="KW-1185">Reference proteome</keyword>
<sequence>MSEQQIRIVSYNIRKARGLDQRRDPGRILDVINALEGDIVVLQEADRRLGVRKPALPPAMIEAQSDYRIAPVARNGVSLGWHGNAVLVRPGIEVAEVAHLALPGLEPRGAVMLRLGGALDLSLVATHLALRRRDRLAQQATIAAAVPEERPAIIAGDFNEWAPRSGFETPGARYTVHAPGRSFHASRPVAALDRFALSPEIDLRDAGVDTGPTAARASDHLPIWCRVSVPAEGTAQAG</sequence>
<protein>
    <submittedName>
        <fullName evidence="2">Metal-dependent hydrolase, endonuclease/exonuclease/phosphatase family</fullName>
    </submittedName>
</protein>
<dbReference type="PANTHER" id="PTHR14859:SF15">
    <property type="entry name" value="ENDONUCLEASE_EXONUCLEASE_PHOSPHATASE DOMAIN-CONTAINING PROTEIN"/>
    <property type="match status" value="1"/>
</dbReference>
<dbReference type="PANTHER" id="PTHR14859">
    <property type="entry name" value="CALCOFLUOR WHITE HYPERSENSITIVE PROTEIN PRECURSOR"/>
    <property type="match status" value="1"/>
</dbReference>
<keyword evidence="2" id="KW-0540">Nuclease</keyword>
<gene>
    <name evidence="2" type="ORF">SAMN04515673_105234</name>
</gene>
<dbReference type="SUPFAM" id="SSF56219">
    <property type="entry name" value="DNase I-like"/>
    <property type="match status" value="1"/>
</dbReference>
<dbReference type="Pfam" id="PF03372">
    <property type="entry name" value="Exo_endo_phos"/>
    <property type="match status" value="1"/>
</dbReference>
<dbReference type="Gene3D" id="3.60.10.10">
    <property type="entry name" value="Endonuclease/exonuclease/phosphatase"/>
    <property type="match status" value="1"/>
</dbReference>
<dbReference type="RefSeq" id="WP_092079855.1">
    <property type="nucleotide sequence ID" value="NZ_FOYI01000005.1"/>
</dbReference>
<keyword evidence="2" id="KW-0269">Exonuclease</keyword>
<dbReference type="GO" id="GO:0004519">
    <property type="term" value="F:endonuclease activity"/>
    <property type="evidence" value="ECO:0007669"/>
    <property type="project" value="UniProtKB-KW"/>
</dbReference>
<dbReference type="STRING" id="871652.SAMN04515673_105234"/>
<reference evidence="2 3" key="1">
    <citation type="submission" date="2016-10" db="EMBL/GenBank/DDBJ databases">
        <authorList>
            <person name="de Groot N.N."/>
        </authorList>
    </citation>
    <scope>NUCLEOTIDE SEQUENCE [LARGE SCALE GENOMIC DNA]</scope>
    <source>
        <strain evidence="3">KMM 9023,NRIC 0796,JCM 17311,KCTC 23692</strain>
    </source>
</reference>
<evidence type="ECO:0000259" key="1">
    <source>
        <dbReference type="Pfam" id="PF03372"/>
    </source>
</evidence>
<accession>A0A1I6DVA2</accession>
<dbReference type="EMBL" id="FOYI01000005">
    <property type="protein sequence ID" value="SFR09440.1"/>
    <property type="molecule type" value="Genomic_DNA"/>
</dbReference>
<organism evidence="2 3">
    <name type="scientific">Poseidonocella sedimentorum</name>
    <dbReference type="NCBI Taxonomy" id="871652"/>
    <lineage>
        <taxon>Bacteria</taxon>
        <taxon>Pseudomonadati</taxon>
        <taxon>Pseudomonadota</taxon>
        <taxon>Alphaproteobacteria</taxon>
        <taxon>Rhodobacterales</taxon>
        <taxon>Roseobacteraceae</taxon>
        <taxon>Poseidonocella</taxon>
    </lineage>
</organism>
<dbReference type="OrthoDB" id="9813425at2"/>
<dbReference type="GO" id="GO:0016020">
    <property type="term" value="C:membrane"/>
    <property type="evidence" value="ECO:0007669"/>
    <property type="project" value="GOC"/>
</dbReference>
<evidence type="ECO:0000313" key="2">
    <source>
        <dbReference type="EMBL" id="SFR09440.1"/>
    </source>
</evidence>
<proteinExistence type="predicted"/>
<feature type="domain" description="Endonuclease/exonuclease/phosphatase" evidence="1">
    <location>
        <begin position="9"/>
        <end position="220"/>
    </location>
</feature>
<dbReference type="AlphaFoldDB" id="A0A1I6DVA2"/>
<dbReference type="Proteomes" id="UP000199302">
    <property type="component" value="Unassembled WGS sequence"/>
</dbReference>
<dbReference type="InterPro" id="IPR051916">
    <property type="entry name" value="GPI-anchor_lipid_remodeler"/>
</dbReference>
<dbReference type="InterPro" id="IPR005135">
    <property type="entry name" value="Endo/exonuclease/phosphatase"/>
</dbReference>
<dbReference type="InterPro" id="IPR036691">
    <property type="entry name" value="Endo/exonu/phosph_ase_sf"/>
</dbReference>